<sequence>MAEFLSSPLGHVNEVHSEAEVCNFCGDRGFSNALINCSECCEILVHQYCLGISPGSIDDSFNWLCEFCCARMESEPCSSTKSVCASTKRKGKTKNRNRERAPSLPQSEISLLGSISKRIRKERIEDQSLSGATRVAISNCSTSEDDQNMDSLLDHKDRSSSCMVYRDDNVDETPHDEGESAIIPVVDQPEPLLMVLPLEYHQNSEEEGRARYGSHLLDCWGEPEGALSSLMENPEELMRGMVLLVSPSGEIFIHENAGLCDEGSGLVLLVSPSGEGFIPKDSSLCDEGSGRIFKQGGPYKLKLGSSPTIGEVFDKHGVIGQKCVIEETSILDMPSLRTNKDIDVFCDGNRCLSE</sequence>
<dbReference type="GO" id="GO:0008270">
    <property type="term" value="F:zinc ion binding"/>
    <property type="evidence" value="ECO:0007669"/>
    <property type="project" value="UniProtKB-KW"/>
</dbReference>
<dbReference type="PROSITE" id="PS01359">
    <property type="entry name" value="ZF_PHD_1"/>
    <property type="match status" value="1"/>
</dbReference>
<dbReference type="InterPro" id="IPR019787">
    <property type="entry name" value="Znf_PHD-finger"/>
</dbReference>
<dbReference type="InterPro" id="IPR011011">
    <property type="entry name" value="Znf_FYVE_PHD"/>
</dbReference>
<dbReference type="InterPro" id="IPR013083">
    <property type="entry name" value="Znf_RING/FYVE/PHD"/>
</dbReference>
<keyword evidence="2 6" id="KW-0863">Zinc-finger</keyword>
<keyword evidence="4" id="KW-0805">Transcription regulation</keyword>
<keyword evidence="3" id="KW-0862">Zinc</keyword>
<keyword evidence="1" id="KW-0479">Metal-binding</keyword>
<evidence type="ECO:0000256" key="4">
    <source>
        <dbReference type="ARBA" id="ARBA00023015"/>
    </source>
</evidence>
<evidence type="ECO:0000259" key="7">
    <source>
        <dbReference type="PROSITE" id="PS50016"/>
    </source>
</evidence>
<dbReference type="PANTHER" id="PTHR33304:SF18">
    <property type="entry name" value="CHROMATIN REGULATOR PHD FAMILY-RELATED"/>
    <property type="match status" value="1"/>
</dbReference>
<dbReference type="SUPFAM" id="SSF57903">
    <property type="entry name" value="FYVE/PHD zinc finger"/>
    <property type="match status" value="1"/>
</dbReference>
<dbReference type="GO" id="GO:0140566">
    <property type="term" value="F:histone reader activity"/>
    <property type="evidence" value="ECO:0007669"/>
    <property type="project" value="InterPro"/>
</dbReference>
<evidence type="ECO:0000256" key="3">
    <source>
        <dbReference type="ARBA" id="ARBA00022833"/>
    </source>
</evidence>
<evidence type="ECO:0000256" key="6">
    <source>
        <dbReference type="PROSITE-ProRule" id="PRU00146"/>
    </source>
</evidence>
<name>A0A7C9AQH9_OPUST</name>
<evidence type="ECO:0000313" key="8">
    <source>
        <dbReference type="EMBL" id="MBA4674318.1"/>
    </source>
</evidence>
<dbReference type="InterPro" id="IPR019786">
    <property type="entry name" value="Zinc_finger_PHD-type_CS"/>
</dbReference>
<organism evidence="8">
    <name type="scientific">Opuntia streptacantha</name>
    <name type="common">Prickly pear cactus</name>
    <name type="synonym">Opuntia cardona</name>
    <dbReference type="NCBI Taxonomy" id="393608"/>
    <lineage>
        <taxon>Eukaryota</taxon>
        <taxon>Viridiplantae</taxon>
        <taxon>Streptophyta</taxon>
        <taxon>Embryophyta</taxon>
        <taxon>Tracheophyta</taxon>
        <taxon>Spermatophyta</taxon>
        <taxon>Magnoliopsida</taxon>
        <taxon>eudicotyledons</taxon>
        <taxon>Gunneridae</taxon>
        <taxon>Pentapetalae</taxon>
        <taxon>Caryophyllales</taxon>
        <taxon>Cactineae</taxon>
        <taxon>Cactaceae</taxon>
        <taxon>Opuntioideae</taxon>
        <taxon>Opuntia</taxon>
    </lineage>
</organism>
<dbReference type="PANTHER" id="PTHR33304">
    <property type="match status" value="1"/>
</dbReference>
<dbReference type="Gene3D" id="3.30.40.10">
    <property type="entry name" value="Zinc/RING finger domain, C3HC4 (zinc finger)"/>
    <property type="match status" value="1"/>
</dbReference>
<evidence type="ECO:0000256" key="5">
    <source>
        <dbReference type="ARBA" id="ARBA00023163"/>
    </source>
</evidence>
<dbReference type="PROSITE" id="PS50016">
    <property type="entry name" value="ZF_PHD_2"/>
    <property type="match status" value="1"/>
</dbReference>
<evidence type="ECO:0000256" key="1">
    <source>
        <dbReference type="ARBA" id="ARBA00022723"/>
    </source>
</evidence>
<reference evidence="8" key="1">
    <citation type="journal article" date="2013" name="J. Plant Res.">
        <title>Effect of fungi and light on seed germination of three Opuntia species from semiarid lands of central Mexico.</title>
        <authorList>
            <person name="Delgado-Sanchez P."/>
            <person name="Jimenez-Bremont J.F."/>
            <person name="Guerrero-Gonzalez Mde L."/>
            <person name="Flores J."/>
        </authorList>
    </citation>
    <scope>NUCLEOTIDE SEQUENCE</scope>
    <source>
        <tissue evidence="8">Cladode</tissue>
    </source>
</reference>
<proteinExistence type="predicted"/>
<accession>A0A7C9AQH9</accession>
<dbReference type="GO" id="GO:0034244">
    <property type="term" value="P:negative regulation of transcription elongation by RNA polymerase II"/>
    <property type="evidence" value="ECO:0007669"/>
    <property type="project" value="InterPro"/>
</dbReference>
<dbReference type="EMBL" id="GISG01262241">
    <property type="protein sequence ID" value="MBA4674314.1"/>
    <property type="molecule type" value="Transcribed_RNA"/>
</dbReference>
<evidence type="ECO:0000256" key="2">
    <source>
        <dbReference type="ARBA" id="ARBA00022771"/>
    </source>
</evidence>
<dbReference type="InterPro" id="IPR001965">
    <property type="entry name" value="Znf_PHD"/>
</dbReference>
<dbReference type="SMART" id="SM00249">
    <property type="entry name" value="PHD"/>
    <property type="match status" value="1"/>
</dbReference>
<protein>
    <recommendedName>
        <fullName evidence="7">PHD-type domain-containing protein</fullName>
    </recommendedName>
</protein>
<keyword evidence="5" id="KW-0804">Transcription</keyword>
<feature type="domain" description="PHD-type" evidence="7">
    <location>
        <begin position="19"/>
        <end position="71"/>
    </location>
</feature>
<dbReference type="InterPro" id="IPR049914">
    <property type="entry name" value="PHD1-3/5-6"/>
</dbReference>
<reference evidence="8" key="2">
    <citation type="submission" date="2020-07" db="EMBL/GenBank/DDBJ databases">
        <authorList>
            <person name="Vera ALvarez R."/>
            <person name="Arias-Moreno D.M."/>
            <person name="Jimenez-Jacinto V."/>
            <person name="Jimenez-Bremont J.F."/>
            <person name="Swaminathan K."/>
            <person name="Moose S.P."/>
            <person name="Guerrero-Gonzalez M.L."/>
            <person name="Marino-Ramirez L."/>
            <person name="Landsman D."/>
            <person name="Rodriguez-Kessler M."/>
            <person name="Delgado-Sanchez P."/>
        </authorList>
    </citation>
    <scope>NUCLEOTIDE SEQUENCE</scope>
    <source>
        <tissue evidence="8">Cladode</tissue>
    </source>
</reference>
<dbReference type="EMBL" id="GISG01262245">
    <property type="protein sequence ID" value="MBA4674318.1"/>
    <property type="molecule type" value="Transcribed_RNA"/>
</dbReference>
<dbReference type="AlphaFoldDB" id="A0A7C9AQH9"/>